<dbReference type="InterPro" id="IPR021124">
    <property type="entry name" value="CRISPR-assoc_prot_Cas5"/>
</dbReference>
<dbReference type="Pfam" id="PF09704">
    <property type="entry name" value="Cas_Cas5d"/>
    <property type="match status" value="1"/>
</dbReference>
<dbReference type="RefSeq" id="WP_214357690.1">
    <property type="nucleotide sequence ID" value="NZ_JAFEJS010000002.1"/>
</dbReference>
<feature type="region of interest" description="Disordered" evidence="2">
    <location>
        <begin position="225"/>
        <end position="244"/>
    </location>
</feature>
<dbReference type="Gene3D" id="3.30.70.2660">
    <property type="match status" value="1"/>
</dbReference>
<keyword evidence="1" id="KW-0051">Antiviral defense</keyword>
<organism evidence="3 4">
    <name type="scientific">Bifidobacterium santillanense</name>
    <dbReference type="NCBI Taxonomy" id="2809028"/>
    <lineage>
        <taxon>Bacteria</taxon>
        <taxon>Bacillati</taxon>
        <taxon>Actinomycetota</taxon>
        <taxon>Actinomycetes</taxon>
        <taxon>Bifidobacteriales</taxon>
        <taxon>Bifidobacteriaceae</taxon>
        <taxon>Bifidobacterium</taxon>
    </lineage>
</organism>
<dbReference type="NCBIfam" id="TIGR02593">
    <property type="entry name" value="CRISPR_cas5"/>
    <property type="match status" value="1"/>
</dbReference>
<dbReference type="NCBIfam" id="TIGR01868">
    <property type="entry name" value="casD_Cas5e"/>
    <property type="match status" value="1"/>
</dbReference>
<accession>A0ABS5UNE5</accession>
<comment type="caution">
    <text evidence="3">The sequence shown here is derived from an EMBL/GenBank/DDBJ whole genome shotgun (WGS) entry which is preliminary data.</text>
</comment>
<dbReference type="InterPro" id="IPR010147">
    <property type="entry name" value="CRISPR-assoc_prot_CasD"/>
</dbReference>
<dbReference type="Proteomes" id="UP000773064">
    <property type="component" value="Unassembled WGS sequence"/>
</dbReference>
<evidence type="ECO:0000313" key="3">
    <source>
        <dbReference type="EMBL" id="MBT1172411.1"/>
    </source>
</evidence>
<protein>
    <submittedName>
        <fullName evidence="3">Type I-E CRISPR-associated protein Cas5/CasD</fullName>
    </submittedName>
</protein>
<dbReference type="InterPro" id="IPR013422">
    <property type="entry name" value="CRISPR-assoc_prot_Cas5_N"/>
</dbReference>
<gene>
    <name evidence="3" type="primary">cas5e</name>
    <name evidence="3" type="ORF">JS528_03345</name>
</gene>
<evidence type="ECO:0000256" key="1">
    <source>
        <dbReference type="ARBA" id="ARBA00023118"/>
    </source>
</evidence>
<keyword evidence="4" id="KW-1185">Reference proteome</keyword>
<evidence type="ECO:0000256" key="2">
    <source>
        <dbReference type="SAM" id="MobiDB-lite"/>
    </source>
</evidence>
<sequence length="274" mass="30340">MTVLLMRLAAPMQSWGAGSRFARRETEMWPTKSGVIGMVAAALGIGRDESLERFSGLRFGVRVDQPGTLMSDYQTARTDAGDMLPLSRRYYLQDAVFLAGLECGDRGELETYRQALAAPHYQLFLGRRSCPPDGPVRTWLVDDDLESALRSIPWCATERYQRSVLLGGDADGHRFAPIVVEPLLGEQDSGSGFVDELMDEPMSFDPRRRQWGPRRYMRLHDETKPEPTVVVPSTTGDVRYGGGRGDTSAFDGDGFFETVAGMDAGVDDADMEEI</sequence>
<dbReference type="EMBL" id="JAFEJS010000002">
    <property type="protein sequence ID" value="MBT1172411.1"/>
    <property type="molecule type" value="Genomic_DNA"/>
</dbReference>
<evidence type="ECO:0000313" key="4">
    <source>
        <dbReference type="Proteomes" id="UP000773064"/>
    </source>
</evidence>
<reference evidence="3 4" key="1">
    <citation type="journal article" date="2021" name="Environ. Microbiol.">
        <title>Genetic insights into the dark matter of the mammalian gut microbiota through targeted genome reconstruction.</title>
        <authorList>
            <person name="Lugli G.A."/>
            <person name="Alessandri G."/>
            <person name="Milani C."/>
            <person name="Viappiani A."/>
            <person name="Fontana F."/>
            <person name="Tarracchini C."/>
            <person name="Mancabelli L."/>
            <person name="Argentini C."/>
            <person name="Ruiz L."/>
            <person name="Margolles A."/>
            <person name="van Sinderen D."/>
            <person name="Turroni F."/>
            <person name="Ventura M."/>
        </authorList>
    </citation>
    <scope>NUCLEOTIDE SEQUENCE [LARGE SCALE GENOMIC DNA]</scope>
    <source>
        <strain evidence="3 4">MA2</strain>
    </source>
</reference>
<dbReference type="CDD" id="cd09645">
    <property type="entry name" value="Cas5_I-E"/>
    <property type="match status" value="1"/>
</dbReference>
<proteinExistence type="predicted"/>
<name>A0ABS5UNE5_9BIFI</name>